<gene>
    <name evidence="3" type="ORF">MENT_LOCUS55047</name>
</gene>
<evidence type="ECO:0000256" key="1">
    <source>
        <dbReference type="SAM" id="MobiDB-lite"/>
    </source>
</evidence>
<dbReference type="AlphaFoldDB" id="A0A6V7XQC1"/>
<feature type="region of interest" description="Disordered" evidence="1">
    <location>
        <begin position="168"/>
        <end position="193"/>
    </location>
</feature>
<evidence type="ECO:0000313" key="3">
    <source>
        <dbReference type="EMBL" id="CAD2201491.1"/>
    </source>
</evidence>
<organism evidence="3 4">
    <name type="scientific">Meloidogyne enterolobii</name>
    <name type="common">Root-knot nematode worm</name>
    <name type="synonym">Meloidogyne mayaguensis</name>
    <dbReference type="NCBI Taxonomy" id="390850"/>
    <lineage>
        <taxon>Eukaryota</taxon>
        <taxon>Metazoa</taxon>
        <taxon>Ecdysozoa</taxon>
        <taxon>Nematoda</taxon>
        <taxon>Chromadorea</taxon>
        <taxon>Rhabditida</taxon>
        <taxon>Tylenchina</taxon>
        <taxon>Tylenchomorpha</taxon>
        <taxon>Tylenchoidea</taxon>
        <taxon>Meloidogynidae</taxon>
        <taxon>Meloidogyninae</taxon>
        <taxon>Meloidogyne</taxon>
    </lineage>
</organism>
<dbReference type="Proteomes" id="UP000580250">
    <property type="component" value="Unassembled WGS sequence"/>
</dbReference>
<dbReference type="SUPFAM" id="SSF81321">
    <property type="entry name" value="Family A G protein-coupled receptor-like"/>
    <property type="match status" value="1"/>
</dbReference>
<comment type="caution">
    <text evidence="3">The sequence shown here is derived from an EMBL/GenBank/DDBJ whole genome shotgun (WGS) entry which is preliminary data.</text>
</comment>
<dbReference type="InterPro" id="IPR053093">
    <property type="entry name" value="GPCR-like"/>
</dbReference>
<proteinExistence type="predicted"/>
<keyword evidence="2" id="KW-0732">Signal</keyword>
<feature type="chain" id="PRO_5028240602" evidence="2">
    <location>
        <begin position="21"/>
        <end position="268"/>
    </location>
</feature>
<name>A0A6V7XQC1_MELEN</name>
<dbReference type="Gene3D" id="1.20.1070.10">
    <property type="entry name" value="Rhodopsin 7-helix transmembrane proteins"/>
    <property type="match status" value="1"/>
</dbReference>
<feature type="compositionally biased region" description="Gly residues" evidence="1">
    <location>
        <begin position="175"/>
        <end position="185"/>
    </location>
</feature>
<reference evidence="3 4" key="1">
    <citation type="submission" date="2020-08" db="EMBL/GenBank/DDBJ databases">
        <authorList>
            <person name="Koutsovoulos G."/>
            <person name="Danchin GJ E."/>
        </authorList>
    </citation>
    <scope>NUCLEOTIDE SEQUENCE [LARGE SCALE GENOMIC DNA]</scope>
</reference>
<feature type="signal peptide" evidence="2">
    <location>
        <begin position="1"/>
        <end position="20"/>
    </location>
</feature>
<accession>A0A6V7XQC1</accession>
<dbReference type="EMBL" id="CAJEWN010002021">
    <property type="protein sequence ID" value="CAD2201491.1"/>
    <property type="molecule type" value="Genomic_DNA"/>
</dbReference>
<protein>
    <submittedName>
        <fullName evidence="3">Uncharacterized protein</fullName>
    </submittedName>
</protein>
<evidence type="ECO:0000256" key="2">
    <source>
        <dbReference type="SAM" id="SignalP"/>
    </source>
</evidence>
<evidence type="ECO:0000313" key="4">
    <source>
        <dbReference type="Proteomes" id="UP000580250"/>
    </source>
</evidence>
<dbReference type="PANTHER" id="PTHR47760:SF4">
    <property type="entry name" value="G-PROTEIN COUPLED RECEPTORS FAMILY 1 PROFILE DOMAIN-CONTAINING PROTEIN"/>
    <property type="match status" value="1"/>
</dbReference>
<dbReference type="PANTHER" id="PTHR47760">
    <property type="entry name" value="G-PROTEIN COUPLED RECEPTOR B0563.6-LIKE PROTEIN-RELATED"/>
    <property type="match status" value="1"/>
</dbReference>
<sequence>MVAICVIFVVGNIPQMVVMAMQNESLDNAFSFQVFRQVANTAEVLNHCLNFFIFCMASSEYCRAFLSLKPVHCLLRYFPFCNALAHARISGSVRRRLERTHQLMLGVGNVHEAAALNCDVKRSLSKKSSIGIILTNSENGSSGGGGNSGWFGGGDVNQKLWRYRRDNSVTNESNSGGGGVGGVGRPRGSSGTSCTLMVERKSSSNLTTTNGGPNSQEFWQNQNFSAQVQLLTCSGGNFNNNTTIDARTATTTEENCSITESATADDFL</sequence>
<dbReference type="OrthoDB" id="10033446at2759"/>